<dbReference type="SMART" id="SM00005">
    <property type="entry name" value="DEATH"/>
    <property type="match status" value="1"/>
</dbReference>
<dbReference type="PANTHER" id="PTHR24123:SF49">
    <property type="entry name" value="ANKYRIN-2-LIKE ISOFORM X1"/>
    <property type="match status" value="1"/>
</dbReference>
<evidence type="ECO:0000259" key="4">
    <source>
        <dbReference type="PROSITE" id="PS50017"/>
    </source>
</evidence>
<dbReference type="GO" id="GO:0007165">
    <property type="term" value="P:signal transduction"/>
    <property type="evidence" value="ECO:0007669"/>
    <property type="project" value="InterPro"/>
</dbReference>
<feature type="domain" description="Death" evidence="4">
    <location>
        <begin position="14"/>
        <end position="74"/>
    </location>
</feature>
<dbReference type="InterPro" id="IPR051165">
    <property type="entry name" value="Multifunctional_ANK_Repeat"/>
</dbReference>
<dbReference type="EMBL" id="JAFBMS010000017">
    <property type="protein sequence ID" value="KAG9345526.1"/>
    <property type="molecule type" value="Genomic_DNA"/>
</dbReference>
<dbReference type="Pfam" id="PF00531">
    <property type="entry name" value="Death"/>
    <property type="match status" value="1"/>
</dbReference>
<protein>
    <recommendedName>
        <fullName evidence="4">Death domain-containing protein</fullName>
    </recommendedName>
</protein>
<evidence type="ECO:0000256" key="2">
    <source>
        <dbReference type="ARBA" id="ARBA00023043"/>
    </source>
</evidence>
<keyword evidence="1" id="KW-0677">Repeat</keyword>
<gene>
    <name evidence="5" type="ORF">JZ751_008670</name>
</gene>
<dbReference type="Proteomes" id="UP000824540">
    <property type="component" value="Unassembled WGS sequence"/>
</dbReference>
<dbReference type="OrthoDB" id="20872at2759"/>
<reference evidence="5" key="1">
    <citation type="thesis" date="2021" institute="BYU ScholarsArchive" country="Provo, UT, USA">
        <title>Applications of and Algorithms for Genome Assembly and Genomic Analyses with an Emphasis on Marine Teleosts.</title>
        <authorList>
            <person name="Pickett B.D."/>
        </authorList>
    </citation>
    <scope>NUCLEOTIDE SEQUENCE</scope>
    <source>
        <strain evidence="5">HI-2016</strain>
    </source>
</reference>
<evidence type="ECO:0000256" key="1">
    <source>
        <dbReference type="ARBA" id="ARBA00022737"/>
    </source>
</evidence>
<keyword evidence="6" id="KW-1185">Reference proteome</keyword>
<dbReference type="FunFam" id="1.10.533.10:FF:000002">
    <property type="entry name" value="Ankyrin-3 isoform 2"/>
    <property type="match status" value="1"/>
</dbReference>
<feature type="region of interest" description="Disordered" evidence="3">
    <location>
        <begin position="75"/>
        <end position="127"/>
    </location>
</feature>
<evidence type="ECO:0000313" key="5">
    <source>
        <dbReference type="EMBL" id="KAG9345526.1"/>
    </source>
</evidence>
<dbReference type="Gene3D" id="1.10.533.10">
    <property type="entry name" value="Death Domain, Fas"/>
    <property type="match status" value="1"/>
</dbReference>
<sequence>MTFTVDPQEEAERKEERLAIIADHLGFSWTELAQELEFNSDQIDQIRTENPNSLQDQSHALLKYWMEREGKHATGFSALHDDIDSPRPERRNETSARQPGSGPPMVSEEDLSASISSLHETTPRGDSDVSVMDLLRLTQKEKLQANLQTHYVEPAQDVSEDGAGVGRVSPELSLPMHCEGKQPPSIREDEPIPIRDFGDSLLEFDQAEPDFSEALVELKQTPQDLTYVSSASFTMTPVLRQRSFEKVSLMADPSLATPQSADDDHEAAESSQQNERQVFTQQHIDEIAERFYRALFGYEVVLLDSTSEENLTLDL</sequence>
<comment type="caution">
    <text evidence="5">The sequence shown here is derived from an EMBL/GenBank/DDBJ whole genome shotgun (WGS) entry which is preliminary data.</text>
</comment>
<feature type="region of interest" description="Disordered" evidence="3">
    <location>
        <begin position="173"/>
        <end position="192"/>
    </location>
</feature>
<evidence type="ECO:0000256" key="3">
    <source>
        <dbReference type="SAM" id="MobiDB-lite"/>
    </source>
</evidence>
<name>A0A8T2P1A1_9TELE</name>
<feature type="region of interest" description="Disordered" evidence="3">
    <location>
        <begin position="255"/>
        <end position="278"/>
    </location>
</feature>
<proteinExistence type="predicted"/>
<dbReference type="AlphaFoldDB" id="A0A8T2P1A1"/>
<dbReference type="PANTHER" id="PTHR24123">
    <property type="entry name" value="ANKYRIN REPEAT-CONTAINING"/>
    <property type="match status" value="1"/>
</dbReference>
<feature type="compositionally biased region" description="Polar residues" evidence="3">
    <location>
        <begin position="269"/>
        <end position="278"/>
    </location>
</feature>
<dbReference type="InterPro" id="IPR000488">
    <property type="entry name" value="Death_dom"/>
</dbReference>
<feature type="compositionally biased region" description="Basic and acidic residues" evidence="3">
    <location>
        <begin position="79"/>
        <end position="94"/>
    </location>
</feature>
<evidence type="ECO:0000313" key="6">
    <source>
        <dbReference type="Proteomes" id="UP000824540"/>
    </source>
</evidence>
<dbReference type="PROSITE" id="PS50017">
    <property type="entry name" value="DEATH_DOMAIN"/>
    <property type="match status" value="1"/>
</dbReference>
<dbReference type="SUPFAM" id="SSF47986">
    <property type="entry name" value="DEATH domain"/>
    <property type="match status" value="1"/>
</dbReference>
<dbReference type="InterPro" id="IPR011029">
    <property type="entry name" value="DEATH-like_dom_sf"/>
</dbReference>
<organism evidence="5 6">
    <name type="scientific">Albula glossodonta</name>
    <name type="common">roundjaw bonefish</name>
    <dbReference type="NCBI Taxonomy" id="121402"/>
    <lineage>
        <taxon>Eukaryota</taxon>
        <taxon>Metazoa</taxon>
        <taxon>Chordata</taxon>
        <taxon>Craniata</taxon>
        <taxon>Vertebrata</taxon>
        <taxon>Euteleostomi</taxon>
        <taxon>Actinopterygii</taxon>
        <taxon>Neopterygii</taxon>
        <taxon>Teleostei</taxon>
        <taxon>Albuliformes</taxon>
        <taxon>Albulidae</taxon>
        <taxon>Albula</taxon>
    </lineage>
</organism>
<keyword evidence="2" id="KW-0040">ANK repeat</keyword>
<accession>A0A8T2P1A1</accession>